<dbReference type="InterPro" id="IPR050109">
    <property type="entry name" value="HTH-type_TetR-like_transc_reg"/>
</dbReference>
<dbReference type="STRING" id="1406858.GCA_000710895_06696"/>
<dbReference type="AlphaFoldDB" id="A0A378YVE3"/>
<accession>A0A378YVE3</accession>
<evidence type="ECO:0000256" key="1">
    <source>
        <dbReference type="ARBA" id="ARBA00023015"/>
    </source>
</evidence>
<protein>
    <submittedName>
        <fullName evidence="6">Bacterial regulatory proteins, tetR family</fullName>
    </submittedName>
</protein>
<dbReference type="GO" id="GO:0003700">
    <property type="term" value="F:DNA-binding transcription factor activity"/>
    <property type="evidence" value="ECO:0007669"/>
    <property type="project" value="TreeGrafter"/>
</dbReference>
<evidence type="ECO:0000256" key="2">
    <source>
        <dbReference type="ARBA" id="ARBA00023125"/>
    </source>
</evidence>
<sequence>MLVSLYDHFPGIRYTCADAERRCDTVRPVARRRGWGGSPPANDQEAHSRIVATAVELIGETGAAISIADVAEALGVIRQTVYRYFPSADALMTAAAIASVDGFLDRLTAHVAGLGDPVEAMTEGVIYTLAEVRRTPHLGILLSNSYSNVDPDSLTSEQAKAFGMSMIRRFDVDWEKYGYDDAALLELVEYVLRTMHSFFVSPGNPPRTEEQLRAYLRRWMGSAIAAQSEYAKGGL</sequence>
<gene>
    <name evidence="6" type="ORF">NCTC1934_04624</name>
</gene>
<dbReference type="Gene3D" id="1.10.357.10">
    <property type="entry name" value="Tetracycline Repressor, domain 2"/>
    <property type="match status" value="1"/>
</dbReference>
<dbReference type="PRINTS" id="PR00455">
    <property type="entry name" value="HTHTETR"/>
</dbReference>
<keyword evidence="1" id="KW-0805">Transcription regulation</keyword>
<dbReference type="InterPro" id="IPR009057">
    <property type="entry name" value="Homeodomain-like_sf"/>
</dbReference>
<evidence type="ECO:0000256" key="4">
    <source>
        <dbReference type="PROSITE-ProRule" id="PRU00335"/>
    </source>
</evidence>
<dbReference type="PROSITE" id="PS50977">
    <property type="entry name" value="HTH_TETR_2"/>
    <property type="match status" value="1"/>
</dbReference>
<keyword evidence="2 4" id="KW-0238">DNA-binding</keyword>
<evidence type="ECO:0000313" key="7">
    <source>
        <dbReference type="Proteomes" id="UP000255467"/>
    </source>
</evidence>
<dbReference type="Pfam" id="PF00440">
    <property type="entry name" value="TetR_N"/>
    <property type="match status" value="1"/>
</dbReference>
<name>A0A378YVE3_9NOCA</name>
<reference evidence="6 7" key="1">
    <citation type="submission" date="2018-06" db="EMBL/GenBank/DDBJ databases">
        <authorList>
            <consortium name="Pathogen Informatics"/>
            <person name="Doyle S."/>
        </authorList>
    </citation>
    <scope>NUCLEOTIDE SEQUENCE [LARGE SCALE GENOMIC DNA]</scope>
    <source>
        <strain evidence="6 7">NCTC1934</strain>
    </source>
</reference>
<organism evidence="6 7">
    <name type="scientific">Nocardia otitidiscaviarum</name>
    <dbReference type="NCBI Taxonomy" id="1823"/>
    <lineage>
        <taxon>Bacteria</taxon>
        <taxon>Bacillati</taxon>
        <taxon>Actinomycetota</taxon>
        <taxon>Actinomycetes</taxon>
        <taxon>Mycobacteriales</taxon>
        <taxon>Nocardiaceae</taxon>
        <taxon>Nocardia</taxon>
    </lineage>
</organism>
<evidence type="ECO:0000256" key="3">
    <source>
        <dbReference type="ARBA" id="ARBA00023163"/>
    </source>
</evidence>
<dbReference type="InterPro" id="IPR001647">
    <property type="entry name" value="HTH_TetR"/>
</dbReference>
<evidence type="ECO:0000313" key="6">
    <source>
        <dbReference type="EMBL" id="SUA81135.1"/>
    </source>
</evidence>
<dbReference type="PANTHER" id="PTHR30055:SF240">
    <property type="entry name" value="HTH-TYPE TRANSCRIPTIONAL REGULATOR ACRR"/>
    <property type="match status" value="1"/>
</dbReference>
<dbReference type="Proteomes" id="UP000255467">
    <property type="component" value="Unassembled WGS sequence"/>
</dbReference>
<dbReference type="EMBL" id="UGRY01000002">
    <property type="protein sequence ID" value="SUA81135.1"/>
    <property type="molecule type" value="Genomic_DNA"/>
</dbReference>
<proteinExistence type="predicted"/>
<dbReference type="PANTHER" id="PTHR30055">
    <property type="entry name" value="HTH-TYPE TRANSCRIPTIONAL REGULATOR RUTR"/>
    <property type="match status" value="1"/>
</dbReference>
<dbReference type="GO" id="GO:0000976">
    <property type="term" value="F:transcription cis-regulatory region binding"/>
    <property type="evidence" value="ECO:0007669"/>
    <property type="project" value="TreeGrafter"/>
</dbReference>
<evidence type="ECO:0000259" key="5">
    <source>
        <dbReference type="PROSITE" id="PS50977"/>
    </source>
</evidence>
<keyword evidence="7" id="KW-1185">Reference proteome</keyword>
<dbReference type="SUPFAM" id="SSF46689">
    <property type="entry name" value="Homeodomain-like"/>
    <property type="match status" value="1"/>
</dbReference>
<keyword evidence="3" id="KW-0804">Transcription</keyword>
<feature type="DNA-binding region" description="H-T-H motif" evidence="4">
    <location>
        <begin position="66"/>
        <end position="85"/>
    </location>
</feature>
<feature type="domain" description="HTH tetR-type" evidence="5">
    <location>
        <begin position="44"/>
        <end position="103"/>
    </location>
</feature>